<reference evidence="15 16" key="1">
    <citation type="journal article" date="2007" name="Nature">
        <title>Evolution of genes and genomes on the Drosophila phylogeny.</title>
        <authorList>
            <consortium name="Drosophila 12 Genomes Consortium"/>
            <person name="Clark A.G."/>
            <person name="Eisen M.B."/>
            <person name="Smith D.R."/>
            <person name="Bergman C.M."/>
            <person name="Oliver B."/>
            <person name="Markow T.A."/>
            <person name="Kaufman T.C."/>
            <person name="Kellis M."/>
            <person name="Gelbart W."/>
            <person name="Iyer V.N."/>
            <person name="Pollard D.A."/>
            <person name="Sackton T.B."/>
            <person name="Larracuente A.M."/>
            <person name="Singh N.D."/>
            <person name="Abad J.P."/>
            <person name="Abt D.N."/>
            <person name="Adryan B."/>
            <person name="Aguade M."/>
            <person name="Akashi H."/>
            <person name="Anderson W.W."/>
            <person name="Aquadro C.F."/>
            <person name="Ardell D.H."/>
            <person name="Arguello R."/>
            <person name="Artieri C.G."/>
            <person name="Barbash D.A."/>
            <person name="Barker D."/>
            <person name="Barsanti P."/>
            <person name="Batterham P."/>
            <person name="Batzoglou S."/>
            <person name="Begun D."/>
            <person name="Bhutkar A."/>
            <person name="Blanco E."/>
            <person name="Bosak S.A."/>
            <person name="Bradley R.K."/>
            <person name="Brand A.D."/>
            <person name="Brent M.R."/>
            <person name="Brooks A.N."/>
            <person name="Brown R.H."/>
            <person name="Butlin R.K."/>
            <person name="Caggese C."/>
            <person name="Calvi B.R."/>
            <person name="Bernardo de Carvalho A."/>
            <person name="Caspi A."/>
            <person name="Castrezana S."/>
            <person name="Celniker S.E."/>
            <person name="Chang J.L."/>
            <person name="Chapple C."/>
            <person name="Chatterji S."/>
            <person name="Chinwalla A."/>
            <person name="Civetta A."/>
            <person name="Clifton S.W."/>
            <person name="Comeron J.M."/>
            <person name="Costello J.C."/>
            <person name="Coyne J.A."/>
            <person name="Daub J."/>
            <person name="David R.G."/>
            <person name="Delcher A.L."/>
            <person name="Delehaunty K."/>
            <person name="Do C.B."/>
            <person name="Ebling H."/>
            <person name="Edwards K."/>
            <person name="Eickbush T."/>
            <person name="Evans J.D."/>
            <person name="Filipski A."/>
            <person name="Findeiss S."/>
            <person name="Freyhult E."/>
            <person name="Fulton L."/>
            <person name="Fulton R."/>
            <person name="Garcia A.C."/>
            <person name="Gardiner A."/>
            <person name="Garfield D.A."/>
            <person name="Garvin B.E."/>
            <person name="Gibson G."/>
            <person name="Gilbert D."/>
            <person name="Gnerre S."/>
            <person name="Godfrey J."/>
            <person name="Good R."/>
            <person name="Gotea V."/>
            <person name="Gravely B."/>
            <person name="Greenberg A.J."/>
            <person name="Griffiths-Jones S."/>
            <person name="Gross S."/>
            <person name="Guigo R."/>
            <person name="Gustafson E.A."/>
            <person name="Haerty W."/>
            <person name="Hahn M.W."/>
            <person name="Halligan D.L."/>
            <person name="Halpern A.L."/>
            <person name="Halter G.M."/>
            <person name="Han M.V."/>
            <person name="Heger A."/>
            <person name="Hillier L."/>
            <person name="Hinrichs A.S."/>
            <person name="Holmes I."/>
            <person name="Hoskins R.A."/>
            <person name="Hubisz M.J."/>
            <person name="Hultmark D."/>
            <person name="Huntley M.A."/>
            <person name="Jaffe D.B."/>
            <person name="Jagadeeshan S."/>
            <person name="Jeck W.R."/>
            <person name="Johnson J."/>
            <person name="Jones C.D."/>
            <person name="Jordan W.C."/>
            <person name="Karpen G.H."/>
            <person name="Kataoka E."/>
            <person name="Keightley P.D."/>
            <person name="Kheradpour P."/>
            <person name="Kirkness E.F."/>
            <person name="Koerich L.B."/>
            <person name="Kristiansen K."/>
            <person name="Kudrna D."/>
            <person name="Kulathinal R.J."/>
            <person name="Kumar S."/>
            <person name="Kwok R."/>
            <person name="Lander E."/>
            <person name="Langley C.H."/>
            <person name="Lapoint R."/>
            <person name="Lazzaro B.P."/>
            <person name="Lee S.J."/>
            <person name="Levesque L."/>
            <person name="Li R."/>
            <person name="Lin C.F."/>
            <person name="Lin M.F."/>
            <person name="Lindblad-Toh K."/>
            <person name="Llopart A."/>
            <person name="Long M."/>
            <person name="Low L."/>
            <person name="Lozovsky E."/>
            <person name="Lu J."/>
            <person name="Luo M."/>
            <person name="Machado C.A."/>
            <person name="Makalowski W."/>
            <person name="Marzo M."/>
            <person name="Matsuda M."/>
            <person name="Matzkin L."/>
            <person name="McAllister B."/>
            <person name="McBride C.S."/>
            <person name="McKernan B."/>
            <person name="McKernan K."/>
            <person name="Mendez-Lago M."/>
            <person name="Minx P."/>
            <person name="Mollenhauer M.U."/>
            <person name="Montooth K."/>
            <person name="Mount S.M."/>
            <person name="Mu X."/>
            <person name="Myers E."/>
            <person name="Negre B."/>
            <person name="Newfeld S."/>
            <person name="Nielsen R."/>
            <person name="Noor M.A."/>
            <person name="O'Grady P."/>
            <person name="Pachter L."/>
            <person name="Papaceit M."/>
            <person name="Parisi M.J."/>
            <person name="Parisi M."/>
            <person name="Parts L."/>
            <person name="Pedersen J.S."/>
            <person name="Pesole G."/>
            <person name="Phillippy A.M."/>
            <person name="Ponting C.P."/>
            <person name="Pop M."/>
            <person name="Porcelli D."/>
            <person name="Powell J.R."/>
            <person name="Prohaska S."/>
            <person name="Pruitt K."/>
            <person name="Puig M."/>
            <person name="Quesneville H."/>
            <person name="Ram K.R."/>
            <person name="Rand D."/>
            <person name="Rasmussen M.D."/>
            <person name="Reed L.K."/>
            <person name="Reenan R."/>
            <person name="Reily A."/>
            <person name="Remington K.A."/>
            <person name="Rieger T.T."/>
            <person name="Ritchie M.G."/>
            <person name="Robin C."/>
            <person name="Rogers Y.H."/>
            <person name="Rohde C."/>
            <person name="Rozas J."/>
            <person name="Rubenfield M.J."/>
            <person name="Ruiz A."/>
            <person name="Russo S."/>
            <person name="Salzberg S.L."/>
            <person name="Sanchez-Gracia A."/>
            <person name="Saranga D.J."/>
            <person name="Sato H."/>
            <person name="Schaeffer S.W."/>
            <person name="Schatz M.C."/>
            <person name="Schlenke T."/>
            <person name="Schwartz R."/>
            <person name="Segarra C."/>
            <person name="Singh R.S."/>
            <person name="Sirot L."/>
            <person name="Sirota M."/>
            <person name="Sisneros N.B."/>
            <person name="Smith C.D."/>
            <person name="Smith T.F."/>
            <person name="Spieth J."/>
            <person name="Stage D.E."/>
            <person name="Stark A."/>
            <person name="Stephan W."/>
            <person name="Strausberg R.L."/>
            <person name="Strempel S."/>
            <person name="Sturgill D."/>
            <person name="Sutton G."/>
            <person name="Sutton G.G."/>
            <person name="Tao W."/>
            <person name="Teichmann S."/>
            <person name="Tobari Y.N."/>
            <person name="Tomimura Y."/>
            <person name="Tsolas J.M."/>
            <person name="Valente V.L."/>
            <person name="Venter E."/>
            <person name="Venter J.C."/>
            <person name="Vicario S."/>
            <person name="Vieira F.G."/>
            <person name="Vilella A.J."/>
            <person name="Villasante A."/>
            <person name="Walenz B."/>
            <person name="Wang J."/>
            <person name="Wasserman M."/>
            <person name="Watts T."/>
            <person name="Wilson D."/>
            <person name="Wilson R.K."/>
            <person name="Wing R.A."/>
            <person name="Wolfner M.F."/>
            <person name="Wong A."/>
            <person name="Wong G.K."/>
            <person name="Wu C.I."/>
            <person name="Wu G."/>
            <person name="Yamamoto D."/>
            <person name="Yang H.P."/>
            <person name="Yang S.P."/>
            <person name="Yorke J.A."/>
            <person name="Yoshida K."/>
            <person name="Zdobnov E."/>
            <person name="Zhang P."/>
            <person name="Zhang Y."/>
            <person name="Zimin A.V."/>
            <person name="Baldwin J."/>
            <person name="Abdouelleil A."/>
            <person name="Abdulkadir J."/>
            <person name="Abebe A."/>
            <person name="Abera B."/>
            <person name="Abreu J."/>
            <person name="Acer S.C."/>
            <person name="Aftuck L."/>
            <person name="Alexander A."/>
            <person name="An P."/>
            <person name="Anderson E."/>
            <person name="Anderson S."/>
            <person name="Arachi H."/>
            <person name="Azer M."/>
            <person name="Bachantsang P."/>
            <person name="Barry A."/>
            <person name="Bayul T."/>
            <person name="Berlin A."/>
            <person name="Bessette D."/>
            <person name="Bloom T."/>
            <person name="Blye J."/>
            <person name="Boguslavskiy L."/>
            <person name="Bonnet C."/>
            <person name="Boukhgalter B."/>
            <person name="Bourzgui I."/>
            <person name="Brown A."/>
            <person name="Cahill P."/>
            <person name="Channer S."/>
            <person name="Cheshatsang Y."/>
            <person name="Chuda L."/>
            <person name="Citroen M."/>
            <person name="Collymore A."/>
            <person name="Cooke P."/>
            <person name="Costello M."/>
            <person name="D'Aco K."/>
            <person name="Daza R."/>
            <person name="De Haan G."/>
            <person name="DeGray S."/>
            <person name="DeMaso C."/>
            <person name="Dhargay N."/>
            <person name="Dooley K."/>
            <person name="Dooley E."/>
            <person name="Doricent M."/>
            <person name="Dorje P."/>
            <person name="Dorjee K."/>
            <person name="Dupes A."/>
            <person name="Elong R."/>
            <person name="Falk J."/>
            <person name="Farina A."/>
            <person name="Faro S."/>
            <person name="Ferguson D."/>
            <person name="Fisher S."/>
            <person name="Foley C.D."/>
            <person name="Franke A."/>
            <person name="Friedrich D."/>
            <person name="Gadbois L."/>
            <person name="Gearin G."/>
            <person name="Gearin C.R."/>
            <person name="Giannoukos G."/>
            <person name="Goode T."/>
            <person name="Graham J."/>
            <person name="Grandbois E."/>
            <person name="Grewal S."/>
            <person name="Gyaltsen K."/>
            <person name="Hafez N."/>
            <person name="Hagos B."/>
            <person name="Hall J."/>
            <person name="Henson C."/>
            <person name="Hollinger A."/>
            <person name="Honan T."/>
            <person name="Huard M.D."/>
            <person name="Hughes L."/>
            <person name="Hurhula B."/>
            <person name="Husby M.E."/>
            <person name="Kamat A."/>
            <person name="Kanga B."/>
            <person name="Kashin S."/>
            <person name="Khazanovich D."/>
            <person name="Kisner P."/>
            <person name="Lance K."/>
            <person name="Lara M."/>
            <person name="Lee W."/>
            <person name="Lennon N."/>
            <person name="Letendre F."/>
            <person name="LeVine R."/>
            <person name="Lipovsky A."/>
            <person name="Liu X."/>
            <person name="Liu J."/>
            <person name="Liu S."/>
            <person name="Lokyitsang T."/>
            <person name="Lokyitsang Y."/>
            <person name="Lubonja R."/>
            <person name="Lui A."/>
            <person name="MacDonald P."/>
            <person name="Magnisalis V."/>
            <person name="Maru K."/>
            <person name="Matthews C."/>
            <person name="McCusker W."/>
            <person name="McDonough S."/>
            <person name="Mehta T."/>
            <person name="Meldrim J."/>
            <person name="Meneus L."/>
            <person name="Mihai O."/>
            <person name="Mihalev A."/>
            <person name="Mihova T."/>
            <person name="Mittelman R."/>
            <person name="Mlenga V."/>
            <person name="Montmayeur A."/>
            <person name="Mulrain L."/>
            <person name="Navidi A."/>
            <person name="Naylor J."/>
            <person name="Negash T."/>
            <person name="Nguyen T."/>
            <person name="Nguyen N."/>
            <person name="Nicol R."/>
            <person name="Norbu C."/>
            <person name="Norbu N."/>
            <person name="Novod N."/>
            <person name="O'Neill B."/>
            <person name="Osman S."/>
            <person name="Markiewicz E."/>
            <person name="Oyono O.L."/>
            <person name="Patti C."/>
            <person name="Phunkhang P."/>
            <person name="Pierre F."/>
            <person name="Priest M."/>
            <person name="Raghuraman S."/>
            <person name="Rege F."/>
            <person name="Reyes R."/>
            <person name="Rise C."/>
            <person name="Rogov P."/>
            <person name="Ross K."/>
            <person name="Ryan E."/>
            <person name="Settipalli S."/>
            <person name="Shea T."/>
            <person name="Sherpa N."/>
            <person name="Shi L."/>
            <person name="Shih D."/>
            <person name="Sparrow T."/>
            <person name="Spaulding J."/>
            <person name="Stalker J."/>
            <person name="Stange-Thomann N."/>
            <person name="Stavropoulos S."/>
            <person name="Stone C."/>
            <person name="Strader C."/>
            <person name="Tesfaye S."/>
            <person name="Thomson T."/>
            <person name="Thoulutsang Y."/>
            <person name="Thoulutsang D."/>
            <person name="Topham K."/>
            <person name="Topping I."/>
            <person name="Tsamla T."/>
            <person name="Vassiliev H."/>
            <person name="Vo A."/>
            <person name="Wangchuk T."/>
            <person name="Wangdi T."/>
            <person name="Weiand M."/>
            <person name="Wilkinson J."/>
            <person name="Wilson A."/>
            <person name="Yadav S."/>
            <person name="Young G."/>
            <person name="Yu Q."/>
            <person name="Zembek L."/>
            <person name="Zhong D."/>
            <person name="Zimmer A."/>
            <person name="Zwirko Z."/>
            <person name="Jaffe D.B."/>
            <person name="Alvarez P."/>
            <person name="Brockman W."/>
            <person name="Butler J."/>
            <person name="Chin C."/>
            <person name="Gnerre S."/>
            <person name="Grabherr M."/>
            <person name="Kleber M."/>
            <person name="Mauceli E."/>
            <person name="MacCallum I."/>
        </authorList>
    </citation>
    <scope>NUCLEOTIDE SEQUENCE [LARGE SCALE GENOMIC DNA]</scope>
    <source>
        <strain evidence="15 16">TSC#14021-0224.01</strain>
    </source>
</reference>
<evidence type="ECO:0000256" key="3">
    <source>
        <dbReference type="ARBA" id="ARBA00012111"/>
    </source>
</evidence>
<evidence type="ECO:0000256" key="4">
    <source>
        <dbReference type="ARBA" id="ARBA00022491"/>
    </source>
</evidence>
<evidence type="ECO:0000256" key="9">
    <source>
        <dbReference type="ARBA" id="ARBA00023242"/>
    </source>
</evidence>
<dbReference type="Proteomes" id="UP000008711">
    <property type="component" value="Unassembled WGS sequence"/>
</dbReference>
<dbReference type="Pfam" id="PF00850">
    <property type="entry name" value="Hist_deacetyl"/>
    <property type="match status" value="1"/>
</dbReference>
<dbReference type="InterPro" id="IPR000286">
    <property type="entry name" value="HDACs"/>
</dbReference>
<gene>
    <name evidence="15" type="primary">Dere\GG12313</name>
    <name evidence="15" type="ORF">Dere_GG12313</name>
</gene>
<dbReference type="InterPro" id="IPR023696">
    <property type="entry name" value="Ureohydrolase_dom_sf"/>
</dbReference>
<dbReference type="GO" id="GO:0141221">
    <property type="term" value="F:histone deacetylase activity, hydrolytic mechanism"/>
    <property type="evidence" value="ECO:0007669"/>
    <property type="project" value="UniProtKB-EC"/>
</dbReference>
<keyword evidence="5" id="KW-0378">Hydrolase</keyword>
<dbReference type="InterPro" id="IPR023801">
    <property type="entry name" value="His_deacetylse_dom"/>
</dbReference>
<dbReference type="SUPFAM" id="SSF52768">
    <property type="entry name" value="Arginase/deacetylase"/>
    <property type="match status" value="1"/>
</dbReference>
<evidence type="ECO:0000256" key="12">
    <source>
        <dbReference type="ARBA" id="ARBA00065154"/>
    </source>
</evidence>
<dbReference type="EMBL" id="CH954182">
    <property type="protein sequence ID" value="EDV53793.1"/>
    <property type="molecule type" value="Genomic_DNA"/>
</dbReference>
<comment type="function">
    <text evidence="11">Responsible for the deacetylation of lysine residues on the N-terminal part of the core histones (H2A, H2B, H3 and H4). Histone deacetylation gives a tag for epigenetic repression and plays an important role in transcriptional regulation, cell cycle progression and developmental events. Histone deacetylases act via the formation of large multiprotein complexes.</text>
</comment>
<keyword evidence="8" id="KW-0804">Transcription</keyword>
<evidence type="ECO:0000256" key="11">
    <source>
        <dbReference type="ARBA" id="ARBA00059784"/>
    </source>
</evidence>
<sequence>MKRLTERVHHEEQESEEVVWVKREDTRCAGKLPIVFSRNYAVRFGGLERLHPFDAAKGKHIHKLLCSELQLDDGSFYEPTELTKDQLRRIHTRDYLKSLRWSMNVACIAEVPRSYLRPMRFQAAGSILAGRLALDYGWAINLGGGFHHCCSYRGGGFCPYADISLLIVRLFEQEPFRVRRIMIVDLDAHQGNGHERDFNNVAAVYILDMYNAFVYPRDHVAKESIRCAVELRNHTEDAFYLRQLKRCLMQSLAEFRPDVVIYNAGTDVLEGDPLGNLSISAEGVMERDRLVFSTFRTLGIPVVMLLSGGYLKASAGVIADSIVNLRLQGLLN</sequence>
<dbReference type="HOGENOM" id="CLU_007727_1_1_1"/>
<evidence type="ECO:0000256" key="5">
    <source>
        <dbReference type="ARBA" id="ARBA00022801"/>
    </source>
</evidence>
<dbReference type="InterPro" id="IPR044150">
    <property type="entry name" value="HDAC_classIV"/>
</dbReference>
<dbReference type="PRINTS" id="PR01270">
    <property type="entry name" value="HDASUPER"/>
</dbReference>
<keyword evidence="7" id="KW-0805">Transcription regulation</keyword>
<evidence type="ECO:0000256" key="8">
    <source>
        <dbReference type="ARBA" id="ARBA00023163"/>
    </source>
</evidence>
<evidence type="ECO:0000256" key="6">
    <source>
        <dbReference type="ARBA" id="ARBA00022853"/>
    </source>
</evidence>
<evidence type="ECO:0000256" key="2">
    <source>
        <dbReference type="ARBA" id="ARBA00005947"/>
    </source>
</evidence>
<evidence type="ECO:0000256" key="7">
    <source>
        <dbReference type="ARBA" id="ARBA00023015"/>
    </source>
</evidence>
<dbReference type="PhylomeDB" id="B3P6X3"/>
<comment type="subunit">
    <text evidence="12">Interacts with HDAC6.</text>
</comment>
<dbReference type="GO" id="GO:0000118">
    <property type="term" value="C:histone deacetylase complex"/>
    <property type="evidence" value="ECO:0007669"/>
    <property type="project" value="UniProtKB-ARBA"/>
</dbReference>
<dbReference type="FunFam" id="3.40.800.20:FF:000009">
    <property type="entry name" value="Histone deacetylase 11"/>
    <property type="match status" value="1"/>
</dbReference>
<comment type="subcellular location">
    <subcellularLocation>
        <location evidence="1">Nucleus</location>
    </subcellularLocation>
</comment>
<evidence type="ECO:0000256" key="10">
    <source>
        <dbReference type="ARBA" id="ARBA00048287"/>
    </source>
</evidence>
<organism evidence="15 16">
    <name type="scientific">Drosophila erecta</name>
    <name type="common">Fruit fly</name>
    <dbReference type="NCBI Taxonomy" id="7220"/>
    <lineage>
        <taxon>Eukaryota</taxon>
        <taxon>Metazoa</taxon>
        <taxon>Ecdysozoa</taxon>
        <taxon>Arthropoda</taxon>
        <taxon>Hexapoda</taxon>
        <taxon>Insecta</taxon>
        <taxon>Pterygota</taxon>
        <taxon>Neoptera</taxon>
        <taxon>Endopterygota</taxon>
        <taxon>Diptera</taxon>
        <taxon>Brachycera</taxon>
        <taxon>Muscomorpha</taxon>
        <taxon>Ephydroidea</taxon>
        <taxon>Drosophilidae</taxon>
        <taxon>Drosophila</taxon>
        <taxon>Sophophora</taxon>
    </lineage>
</organism>
<evidence type="ECO:0000259" key="14">
    <source>
        <dbReference type="Pfam" id="PF00850"/>
    </source>
</evidence>
<keyword evidence="6" id="KW-0156">Chromatin regulator</keyword>
<dbReference type="CDD" id="cd09993">
    <property type="entry name" value="HDAC_classIV"/>
    <property type="match status" value="1"/>
</dbReference>
<evidence type="ECO:0000256" key="13">
    <source>
        <dbReference type="ARBA" id="ARBA00072450"/>
    </source>
</evidence>
<dbReference type="GO" id="GO:0040029">
    <property type="term" value="P:epigenetic regulation of gene expression"/>
    <property type="evidence" value="ECO:0007669"/>
    <property type="project" value="TreeGrafter"/>
</dbReference>
<reference evidence="15 16" key="2">
    <citation type="journal article" date="2008" name="Bioinformatics">
        <title>Assembly reconciliation.</title>
        <authorList>
            <person name="Zimin A.V."/>
            <person name="Smith D.R."/>
            <person name="Sutton G."/>
            <person name="Yorke J.A."/>
        </authorList>
    </citation>
    <scope>NUCLEOTIDE SEQUENCE [LARGE SCALE GENOMIC DNA]</scope>
    <source>
        <strain evidence="15 16">TSC#14021-0224.01</strain>
    </source>
</reference>
<protein>
    <recommendedName>
        <fullName evidence="13">Histone deacetylase 11</fullName>
        <ecNumber evidence="3">3.5.1.98</ecNumber>
    </recommendedName>
</protein>
<evidence type="ECO:0000313" key="15">
    <source>
        <dbReference type="EMBL" id="EDV53793.1"/>
    </source>
</evidence>
<proteinExistence type="inferred from homology"/>
<dbReference type="eggNOG" id="KOG1344">
    <property type="taxonomic scope" value="Eukaryota"/>
</dbReference>
<dbReference type="OrthoDB" id="437693at2759"/>
<dbReference type="PANTHER" id="PTHR10625:SF23">
    <property type="entry name" value="HISTONE DEACETYLASE 11"/>
    <property type="match status" value="1"/>
</dbReference>
<dbReference type="PANTHER" id="PTHR10625">
    <property type="entry name" value="HISTONE DEACETYLASE HDAC1-RELATED"/>
    <property type="match status" value="1"/>
</dbReference>
<dbReference type="InterPro" id="IPR037138">
    <property type="entry name" value="His_deacetylse_dom_sf"/>
</dbReference>
<dbReference type="Gene3D" id="3.40.800.20">
    <property type="entry name" value="Histone deacetylase domain"/>
    <property type="match status" value="1"/>
</dbReference>
<dbReference type="AlphaFoldDB" id="B3P6X3"/>
<evidence type="ECO:0000256" key="1">
    <source>
        <dbReference type="ARBA" id="ARBA00004123"/>
    </source>
</evidence>
<evidence type="ECO:0000313" key="16">
    <source>
        <dbReference type="Proteomes" id="UP000008711"/>
    </source>
</evidence>
<comment type="catalytic activity">
    <reaction evidence="10">
        <text>N(6)-acetyl-L-lysyl-[histone] + H2O = L-lysyl-[histone] + acetate</text>
        <dbReference type="Rhea" id="RHEA:58196"/>
        <dbReference type="Rhea" id="RHEA-COMP:9845"/>
        <dbReference type="Rhea" id="RHEA-COMP:11338"/>
        <dbReference type="ChEBI" id="CHEBI:15377"/>
        <dbReference type="ChEBI" id="CHEBI:29969"/>
        <dbReference type="ChEBI" id="CHEBI:30089"/>
        <dbReference type="ChEBI" id="CHEBI:61930"/>
        <dbReference type="EC" id="3.5.1.98"/>
    </reaction>
</comment>
<dbReference type="EC" id="3.5.1.98" evidence="3"/>
<name>B3P6X3_DROER</name>
<keyword evidence="9" id="KW-0539">Nucleus</keyword>
<keyword evidence="16" id="KW-1185">Reference proteome</keyword>
<accession>B3P6X3</accession>
<dbReference type="OMA" id="EIGFPWS"/>
<feature type="domain" description="Histone deacetylase" evidence="14">
    <location>
        <begin position="51"/>
        <end position="323"/>
    </location>
</feature>
<keyword evidence="4" id="KW-0678">Repressor</keyword>
<comment type="similarity">
    <text evidence="2">Belongs to the histone deacetylase family.</text>
</comment>